<accession>A0A9Q4B2K7</accession>
<name>A0A9Q4B2K7_SALAG</name>
<evidence type="ECO:0000313" key="2">
    <source>
        <dbReference type="Proteomes" id="UP001057753"/>
    </source>
</evidence>
<dbReference type="EMBL" id="JABXYM010000001">
    <property type="protein sequence ID" value="MCR6096837.1"/>
    <property type="molecule type" value="Genomic_DNA"/>
</dbReference>
<keyword evidence="2" id="KW-1185">Reference proteome</keyword>
<organism evidence="1 2">
    <name type="scientific">Salipaludibacillus agaradhaerens</name>
    <name type="common">Bacillus agaradhaerens</name>
    <dbReference type="NCBI Taxonomy" id="76935"/>
    <lineage>
        <taxon>Bacteria</taxon>
        <taxon>Bacillati</taxon>
        <taxon>Bacillota</taxon>
        <taxon>Bacilli</taxon>
        <taxon>Bacillales</taxon>
        <taxon>Bacillaceae</taxon>
    </lineage>
</organism>
<gene>
    <name evidence="1" type="ORF">HXA33_09740</name>
</gene>
<sequence>MWWLLSFANVLIDSTTNQWEKNKIYLSGIKDANILIVGSSYIGRDTS</sequence>
<reference evidence="1" key="1">
    <citation type="submission" date="2020-06" db="EMBL/GenBank/DDBJ databases">
        <title>Insight into the genomes of haloalkaliphilic bacilli from Kenyan soda lakes.</title>
        <authorList>
            <person name="Mwirichia R."/>
            <person name="Villamizar G.C."/>
            <person name="Poehlein A."/>
            <person name="Mugweru J."/>
            <person name="Kipnyargis A."/>
            <person name="Kiplimo D."/>
            <person name="Orwa P."/>
            <person name="Daniel R."/>
        </authorList>
    </citation>
    <scope>NUCLEOTIDE SEQUENCE</scope>
    <source>
        <strain evidence="1">B1096_S55</strain>
    </source>
</reference>
<dbReference type="Proteomes" id="UP001057753">
    <property type="component" value="Unassembled WGS sequence"/>
</dbReference>
<comment type="caution">
    <text evidence="1">The sequence shown here is derived from an EMBL/GenBank/DDBJ whole genome shotgun (WGS) entry which is preliminary data.</text>
</comment>
<protein>
    <submittedName>
        <fullName evidence="1">Uncharacterized protein</fullName>
    </submittedName>
</protein>
<proteinExistence type="predicted"/>
<evidence type="ECO:0000313" key="1">
    <source>
        <dbReference type="EMBL" id="MCR6096837.1"/>
    </source>
</evidence>
<dbReference type="AlphaFoldDB" id="A0A9Q4B2K7"/>
<dbReference type="RefSeq" id="WP_257821325.1">
    <property type="nucleotide sequence ID" value="NZ_JABXYM010000001.1"/>
</dbReference>